<dbReference type="Proteomes" id="UP000094112">
    <property type="component" value="Unassembled WGS sequence"/>
</dbReference>
<dbReference type="RefSeq" id="XP_019038807.1">
    <property type="nucleotide sequence ID" value="XM_019186287.1"/>
</dbReference>
<dbReference type="AlphaFoldDB" id="A0A1E3P2W9"/>
<reference evidence="1 2" key="1">
    <citation type="journal article" date="2016" name="Proc. Natl. Acad. Sci. U.S.A.">
        <title>Comparative genomics of biotechnologically important yeasts.</title>
        <authorList>
            <person name="Riley R."/>
            <person name="Haridas S."/>
            <person name="Wolfe K.H."/>
            <person name="Lopes M.R."/>
            <person name="Hittinger C.T."/>
            <person name="Goeker M."/>
            <person name="Salamov A.A."/>
            <person name="Wisecaver J.H."/>
            <person name="Long T.M."/>
            <person name="Calvey C.H."/>
            <person name="Aerts A.L."/>
            <person name="Barry K.W."/>
            <person name="Choi C."/>
            <person name="Clum A."/>
            <person name="Coughlan A.Y."/>
            <person name="Deshpande S."/>
            <person name="Douglass A.P."/>
            <person name="Hanson S.J."/>
            <person name="Klenk H.-P."/>
            <person name="LaButti K.M."/>
            <person name="Lapidus A."/>
            <person name="Lindquist E.A."/>
            <person name="Lipzen A.M."/>
            <person name="Meier-Kolthoff J.P."/>
            <person name="Ohm R.A."/>
            <person name="Otillar R.P."/>
            <person name="Pangilinan J.L."/>
            <person name="Peng Y."/>
            <person name="Rokas A."/>
            <person name="Rosa C.A."/>
            <person name="Scheuner C."/>
            <person name="Sibirny A.A."/>
            <person name="Slot J.C."/>
            <person name="Stielow J.B."/>
            <person name="Sun H."/>
            <person name="Kurtzman C.P."/>
            <person name="Blackwell M."/>
            <person name="Grigoriev I.V."/>
            <person name="Jeffries T.W."/>
        </authorList>
    </citation>
    <scope>NUCLEOTIDE SEQUENCE [LARGE SCALE GENOMIC DNA]</scope>
    <source>
        <strain evidence="2">ATCC 58044 / CBS 1984 / NCYC 433 / NRRL Y-366-8</strain>
    </source>
</reference>
<keyword evidence="2" id="KW-1185">Reference proteome</keyword>
<protein>
    <submittedName>
        <fullName evidence="1">Uncharacterized protein</fullName>
    </submittedName>
</protein>
<dbReference type="EMBL" id="KV454210">
    <property type="protein sequence ID" value="ODQ59600.1"/>
    <property type="molecule type" value="Genomic_DNA"/>
</dbReference>
<proteinExistence type="predicted"/>
<organism evidence="1 2">
    <name type="scientific">Wickerhamomyces anomalus (strain ATCC 58044 / CBS 1984 / NCYC 433 / NRRL Y-366-8)</name>
    <name type="common">Yeast</name>
    <name type="synonym">Hansenula anomala</name>
    <dbReference type="NCBI Taxonomy" id="683960"/>
    <lineage>
        <taxon>Eukaryota</taxon>
        <taxon>Fungi</taxon>
        <taxon>Dikarya</taxon>
        <taxon>Ascomycota</taxon>
        <taxon>Saccharomycotina</taxon>
        <taxon>Saccharomycetes</taxon>
        <taxon>Phaffomycetales</taxon>
        <taxon>Wickerhamomycetaceae</taxon>
        <taxon>Wickerhamomyces</taxon>
    </lineage>
</organism>
<gene>
    <name evidence="1" type="ORF">WICANDRAFT_91324</name>
</gene>
<name>A0A1E3P2W9_WICAA</name>
<dbReference type="GeneID" id="30203533"/>
<sequence>MGCFEDPVKVLNGLSVQALYPLILWLVLNEHNHEPFSFMVYSNTDQLDSLTFNL</sequence>
<evidence type="ECO:0000313" key="2">
    <source>
        <dbReference type="Proteomes" id="UP000094112"/>
    </source>
</evidence>
<accession>A0A1E3P2W9</accession>
<evidence type="ECO:0000313" key="1">
    <source>
        <dbReference type="EMBL" id="ODQ59600.1"/>
    </source>
</evidence>